<feature type="region of interest" description="Disordered" evidence="1">
    <location>
        <begin position="36"/>
        <end position="66"/>
    </location>
</feature>
<dbReference type="HOGENOM" id="CLU_1356937_0_0_1"/>
<reference evidence="3" key="3">
    <citation type="submission" date="2016-03" db="UniProtKB">
        <authorList>
            <consortium name="EnsemblProtists"/>
        </authorList>
    </citation>
    <scope>IDENTIFICATION</scope>
</reference>
<dbReference type="PaxDb" id="55529-EKX41474"/>
<dbReference type="AlphaFoldDB" id="L1IZY4"/>
<dbReference type="OrthoDB" id="568147at2759"/>
<reference evidence="4" key="2">
    <citation type="submission" date="2012-11" db="EMBL/GenBank/DDBJ databases">
        <authorList>
            <person name="Kuo A."/>
            <person name="Curtis B.A."/>
            <person name="Tanifuji G."/>
            <person name="Burki F."/>
            <person name="Gruber A."/>
            <person name="Irimia M."/>
            <person name="Maruyama S."/>
            <person name="Arias M.C."/>
            <person name="Ball S.G."/>
            <person name="Gile G.H."/>
            <person name="Hirakawa Y."/>
            <person name="Hopkins J.F."/>
            <person name="Rensing S.A."/>
            <person name="Schmutz J."/>
            <person name="Symeonidi A."/>
            <person name="Elias M."/>
            <person name="Eveleigh R.J."/>
            <person name="Herman E.K."/>
            <person name="Klute M.J."/>
            <person name="Nakayama T."/>
            <person name="Obornik M."/>
            <person name="Reyes-Prieto A."/>
            <person name="Armbrust E.V."/>
            <person name="Aves S.J."/>
            <person name="Beiko R.G."/>
            <person name="Coutinho P."/>
            <person name="Dacks J.B."/>
            <person name="Durnford D.G."/>
            <person name="Fast N.M."/>
            <person name="Green B.R."/>
            <person name="Grisdale C."/>
            <person name="Hempe F."/>
            <person name="Henrissat B."/>
            <person name="Hoppner M.P."/>
            <person name="Ishida K.-I."/>
            <person name="Kim E."/>
            <person name="Koreny L."/>
            <person name="Kroth P.G."/>
            <person name="Liu Y."/>
            <person name="Malik S.-B."/>
            <person name="Maier U.G."/>
            <person name="McRose D."/>
            <person name="Mock T."/>
            <person name="Neilson J.A."/>
            <person name="Onodera N.T."/>
            <person name="Poole A.M."/>
            <person name="Pritham E.J."/>
            <person name="Richards T.A."/>
            <person name="Rocap G."/>
            <person name="Roy S.W."/>
            <person name="Sarai C."/>
            <person name="Schaack S."/>
            <person name="Shirato S."/>
            <person name="Slamovits C.H."/>
            <person name="Spencer D.F."/>
            <person name="Suzuki S."/>
            <person name="Worden A.Z."/>
            <person name="Zauner S."/>
            <person name="Barry K."/>
            <person name="Bell C."/>
            <person name="Bharti A.K."/>
            <person name="Crow J.A."/>
            <person name="Grimwood J."/>
            <person name="Kramer R."/>
            <person name="Lindquist E."/>
            <person name="Lucas S."/>
            <person name="Salamov A."/>
            <person name="McFadden G.I."/>
            <person name="Lane C.E."/>
            <person name="Keeling P.J."/>
            <person name="Gray M.W."/>
            <person name="Grigoriev I.V."/>
            <person name="Archibald J.M."/>
        </authorList>
    </citation>
    <scope>NUCLEOTIDE SEQUENCE</scope>
    <source>
        <strain evidence="4">CCMP2712</strain>
    </source>
</reference>
<dbReference type="KEGG" id="gtt:GUITHDRAFT_112445"/>
<dbReference type="Proteomes" id="UP000011087">
    <property type="component" value="Unassembled WGS sequence"/>
</dbReference>
<dbReference type="EnsemblProtists" id="EKX41474">
    <property type="protein sequence ID" value="EKX41474"/>
    <property type="gene ID" value="GUITHDRAFT_112445"/>
</dbReference>
<dbReference type="GeneID" id="17298195"/>
<name>L1IZY4_GUITC</name>
<sequence>MEEVEEPEMSEYEKFRAQNLQRNLEVLKMLGIEAETFQPAMRSPDKDDSSDGLQGGTRRKSARLRGLTVDGSELVEEMRELSERKRQKQEMKVKHYKEAEQLIEEFEISDRKQKSLFQHTVHRIRTMSEKQLRTRIKVIENARGSQALLKMKLFAIALKCEDYPELSQEAEDSYQRLVEVLGRPAWEGSLMFGTEEDIVELS</sequence>
<proteinExistence type="predicted"/>
<dbReference type="OMA" id="MAIFKSC"/>
<keyword evidence="4" id="KW-1185">Reference proteome</keyword>
<dbReference type="EMBL" id="JH993023">
    <property type="protein sequence ID" value="EKX41474.1"/>
    <property type="molecule type" value="Genomic_DNA"/>
</dbReference>
<evidence type="ECO:0000313" key="3">
    <source>
        <dbReference type="EnsemblProtists" id="EKX41474"/>
    </source>
</evidence>
<evidence type="ECO:0000313" key="4">
    <source>
        <dbReference type="Proteomes" id="UP000011087"/>
    </source>
</evidence>
<accession>L1IZY4</accession>
<protein>
    <submittedName>
        <fullName evidence="2 3">Uncharacterized protein</fullName>
    </submittedName>
</protein>
<reference evidence="2 4" key="1">
    <citation type="journal article" date="2012" name="Nature">
        <title>Algal genomes reveal evolutionary mosaicism and the fate of nucleomorphs.</title>
        <authorList>
            <consortium name="DOE Joint Genome Institute"/>
            <person name="Curtis B.A."/>
            <person name="Tanifuji G."/>
            <person name="Burki F."/>
            <person name="Gruber A."/>
            <person name="Irimia M."/>
            <person name="Maruyama S."/>
            <person name="Arias M.C."/>
            <person name="Ball S.G."/>
            <person name="Gile G.H."/>
            <person name="Hirakawa Y."/>
            <person name="Hopkins J.F."/>
            <person name="Kuo A."/>
            <person name="Rensing S.A."/>
            <person name="Schmutz J."/>
            <person name="Symeonidi A."/>
            <person name="Elias M."/>
            <person name="Eveleigh R.J."/>
            <person name="Herman E.K."/>
            <person name="Klute M.J."/>
            <person name="Nakayama T."/>
            <person name="Obornik M."/>
            <person name="Reyes-Prieto A."/>
            <person name="Armbrust E.V."/>
            <person name="Aves S.J."/>
            <person name="Beiko R.G."/>
            <person name="Coutinho P."/>
            <person name="Dacks J.B."/>
            <person name="Durnford D.G."/>
            <person name="Fast N.M."/>
            <person name="Green B.R."/>
            <person name="Grisdale C.J."/>
            <person name="Hempel F."/>
            <person name="Henrissat B."/>
            <person name="Hoppner M.P."/>
            <person name="Ishida K."/>
            <person name="Kim E."/>
            <person name="Koreny L."/>
            <person name="Kroth P.G."/>
            <person name="Liu Y."/>
            <person name="Malik S.B."/>
            <person name="Maier U.G."/>
            <person name="McRose D."/>
            <person name="Mock T."/>
            <person name="Neilson J.A."/>
            <person name="Onodera N.T."/>
            <person name="Poole A.M."/>
            <person name="Pritham E.J."/>
            <person name="Richards T.A."/>
            <person name="Rocap G."/>
            <person name="Roy S.W."/>
            <person name="Sarai C."/>
            <person name="Schaack S."/>
            <person name="Shirato S."/>
            <person name="Slamovits C.H."/>
            <person name="Spencer D.F."/>
            <person name="Suzuki S."/>
            <person name="Worden A.Z."/>
            <person name="Zauner S."/>
            <person name="Barry K."/>
            <person name="Bell C."/>
            <person name="Bharti A.K."/>
            <person name="Crow J.A."/>
            <person name="Grimwood J."/>
            <person name="Kramer R."/>
            <person name="Lindquist E."/>
            <person name="Lucas S."/>
            <person name="Salamov A."/>
            <person name="McFadden G.I."/>
            <person name="Lane C.E."/>
            <person name="Keeling P.J."/>
            <person name="Gray M.W."/>
            <person name="Grigoriev I.V."/>
            <person name="Archibald J.M."/>
        </authorList>
    </citation>
    <scope>NUCLEOTIDE SEQUENCE</scope>
    <source>
        <strain evidence="2 4">CCMP2712</strain>
    </source>
</reference>
<organism evidence="2">
    <name type="scientific">Guillardia theta (strain CCMP2712)</name>
    <name type="common">Cryptophyte</name>
    <dbReference type="NCBI Taxonomy" id="905079"/>
    <lineage>
        <taxon>Eukaryota</taxon>
        <taxon>Cryptophyceae</taxon>
        <taxon>Pyrenomonadales</taxon>
        <taxon>Geminigeraceae</taxon>
        <taxon>Guillardia</taxon>
    </lineage>
</organism>
<evidence type="ECO:0000256" key="1">
    <source>
        <dbReference type="SAM" id="MobiDB-lite"/>
    </source>
</evidence>
<dbReference type="RefSeq" id="XP_005828454.1">
    <property type="nucleotide sequence ID" value="XM_005828397.1"/>
</dbReference>
<dbReference type="eggNOG" id="ENOG502SC7W">
    <property type="taxonomic scope" value="Eukaryota"/>
</dbReference>
<gene>
    <name evidence="2" type="ORF">GUITHDRAFT_112445</name>
</gene>
<evidence type="ECO:0000313" key="2">
    <source>
        <dbReference type="EMBL" id="EKX41474.1"/>
    </source>
</evidence>